<dbReference type="InterPro" id="IPR003838">
    <property type="entry name" value="ABC3_permease_C"/>
</dbReference>
<evidence type="ECO:0000259" key="7">
    <source>
        <dbReference type="Pfam" id="PF02687"/>
    </source>
</evidence>
<gene>
    <name evidence="8" type="ORF">SRT_19840</name>
</gene>
<dbReference type="Pfam" id="PF02687">
    <property type="entry name" value="FtsX"/>
    <property type="match status" value="1"/>
</dbReference>
<evidence type="ECO:0000313" key="9">
    <source>
        <dbReference type="Proteomes" id="UP000217758"/>
    </source>
</evidence>
<feature type="transmembrane region" description="Helical" evidence="6">
    <location>
        <begin position="58"/>
        <end position="80"/>
    </location>
</feature>
<dbReference type="GO" id="GO:0005886">
    <property type="term" value="C:plasma membrane"/>
    <property type="evidence" value="ECO:0007669"/>
    <property type="project" value="UniProtKB-SubCell"/>
</dbReference>
<protein>
    <submittedName>
        <fullName evidence="8">Efflux ABC transporter, permease protein</fullName>
    </submittedName>
</protein>
<evidence type="ECO:0000313" key="8">
    <source>
        <dbReference type="EMBL" id="BAQ25245.1"/>
    </source>
</evidence>
<dbReference type="KEGG" id="strg:SRT_19840"/>
<evidence type="ECO:0000256" key="5">
    <source>
        <dbReference type="ARBA" id="ARBA00023136"/>
    </source>
</evidence>
<sequence>MISNLLIAIFIAIASIIFLISLFLSSFRIRNHIENELINMGVLKATGYTSSNIIMSEIIPYILTAAFASIAGTLISYTVLPSIADFLATQSGFPLRPFLIGLLFYSAQVL</sequence>
<name>A0A1L7LLZ4_9STRE</name>
<evidence type="ECO:0000256" key="4">
    <source>
        <dbReference type="ARBA" id="ARBA00022989"/>
    </source>
</evidence>
<reference evidence="8 9" key="1">
    <citation type="journal article" date="2016" name="Microbiol. Immunol.">
        <title>Complete genome sequence of Streptococcus troglodytae TKU31 isolated from the oral cavity of a chimpanzee (Pan troglodytes).</title>
        <authorList>
            <person name="Okamoto M."/>
            <person name="Naito M."/>
            <person name="Miyanohara M."/>
            <person name="Imai S."/>
            <person name="Nomura Y."/>
            <person name="Saito W."/>
            <person name="Momoi Y."/>
            <person name="Takada K."/>
            <person name="Miyabe-Nishiwaki T."/>
            <person name="Tomonaga M."/>
            <person name="Hanada N."/>
        </authorList>
    </citation>
    <scope>NUCLEOTIDE SEQUENCE [LARGE SCALE GENOMIC DNA]</scope>
    <source>
        <strain evidence="9">TKU 31</strain>
    </source>
</reference>
<feature type="transmembrane region" description="Helical" evidence="6">
    <location>
        <begin position="6"/>
        <end position="24"/>
    </location>
</feature>
<keyword evidence="5 6" id="KW-0472">Membrane</keyword>
<organism evidence="8 9">
    <name type="scientific">Streptococcus troglodytae</name>
    <dbReference type="NCBI Taxonomy" id="1111760"/>
    <lineage>
        <taxon>Bacteria</taxon>
        <taxon>Bacillati</taxon>
        <taxon>Bacillota</taxon>
        <taxon>Bacilli</taxon>
        <taxon>Lactobacillales</taxon>
        <taxon>Streptococcaceae</taxon>
        <taxon>Streptococcus</taxon>
    </lineage>
</organism>
<keyword evidence="3 6" id="KW-0812">Transmembrane</keyword>
<feature type="domain" description="ABC3 transporter permease C-terminal" evidence="7">
    <location>
        <begin position="12"/>
        <end position="96"/>
    </location>
</feature>
<keyword evidence="9" id="KW-1185">Reference proteome</keyword>
<evidence type="ECO:0000256" key="6">
    <source>
        <dbReference type="SAM" id="Phobius"/>
    </source>
</evidence>
<comment type="subcellular location">
    <subcellularLocation>
        <location evidence="1">Cell membrane</location>
        <topology evidence="1">Multi-pass membrane protein</topology>
    </subcellularLocation>
</comment>
<dbReference type="EMBL" id="AP014612">
    <property type="protein sequence ID" value="BAQ25245.1"/>
    <property type="molecule type" value="Genomic_DNA"/>
</dbReference>
<dbReference type="AlphaFoldDB" id="A0A1L7LLZ4"/>
<evidence type="ECO:0000256" key="1">
    <source>
        <dbReference type="ARBA" id="ARBA00004651"/>
    </source>
</evidence>
<accession>A0A1L7LLZ4</accession>
<evidence type="ECO:0000256" key="2">
    <source>
        <dbReference type="ARBA" id="ARBA00022475"/>
    </source>
</evidence>
<keyword evidence="4 6" id="KW-1133">Transmembrane helix</keyword>
<evidence type="ECO:0000256" key="3">
    <source>
        <dbReference type="ARBA" id="ARBA00022692"/>
    </source>
</evidence>
<keyword evidence="2" id="KW-1003">Cell membrane</keyword>
<dbReference type="Proteomes" id="UP000217758">
    <property type="component" value="Chromosome"/>
</dbReference>
<proteinExistence type="predicted"/>